<keyword evidence="3" id="KW-1185">Reference proteome</keyword>
<accession>A0A2T0WFU0</accession>
<gene>
    <name evidence="2" type="ORF">CLW00_112127</name>
</gene>
<sequence>MLVTIRKFCFCLMLLTSFLTQWGIGQQLSVEKQEKGIAILNDGKLLVFYQTQKEPVPEGVDPIFSTSGFIHPLNTLSGETLTRIQPEDHYHHYGIWGPWTKTNIDGRNVDFWNIADKTGRVEFDSLISYEVKDGIAKIKVLQKHWDVQNNQVAMSEELTIRVWEPSKNKYLLEYSSEVTALVKIELEEYRYGGGLGFRARKDWHSDNSNISTSTGLKRGDADGSLTEWLLVQGPTQSLHGKGGLLIMSHPGNWAHPEPVRVWPEDSEGGKGNVFINFTPTRFEGKKMEAGQTYTLKYGMVVFDGTMNEEDSVREFEKYR</sequence>
<evidence type="ECO:0000313" key="2">
    <source>
        <dbReference type="EMBL" id="PRY85546.1"/>
    </source>
</evidence>
<dbReference type="GO" id="GO:0004497">
    <property type="term" value="F:monooxygenase activity"/>
    <property type="evidence" value="ECO:0007669"/>
    <property type="project" value="UniProtKB-KW"/>
</dbReference>
<feature type="signal peptide" evidence="1">
    <location>
        <begin position="1"/>
        <end position="22"/>
    </location>
</feature>
<reference evidence="2 3" key="1">
    <citation type="submission" date="2018-03" db="EMBL/GenBank/DDBJ databases">
        <title>Genomic Encyclopedia of Archaeal and Bacterial Type Strains, Phase II (KMG-II): from individual species to whole genera.</title>
        <authorList>
            <person name="Goeker M."/>
        </authorList>
    </citation>
    <scope>NUCLEOTIDE SEQUENCE [LARGE SCALE GENOMIC DNA]</scope>
    <source>
        <strain evidence="2 3">DSM 27929</strain>
    </source>
</reference>
<dbReference type="Pfam" id="PF14100">
    <property type="entry name" value="DUF6807"/>
    <property type="match status" value="1"/>
</dbReference>
<keyword evidence="2" id="KW-0560">Oxidoreductase</keyword>
<evidence type="ECO:0000256" key="1">
    <source>
        <dbReference type="SAM" id="SignalP"/>
    </source>
</evidence>
<dbReference type="Proteomes" id="UP000238157">
    <property type="component" value="Unassembled WGS sequence"/>
</dbReference>
<dbReference type="InterPro" id="IPR029475">
    <property type="entry name" value="DUF6807"/>
</dbReference>
<protein>
    <submittedName>
        <fullName evidence="2">Methane monooxygenase PmoA-like</fullName>
    </submittedName>
</protein>
<dbReference type="AlphaFoldDB" id="A0A2T0WFU0"/>
<keyword evidence="2" id="KW-0503">Monooxygenase</keyword>
<proteinExistence type="predicted"/>
<keyword evidence="1" id="KW-0732">Signal</keyword>
<comment type="caution">
    <text evidence="2">The sequence shown here is derived from an EMBL/GenBank/DDBJ whole genome shotgun (WGS) entry which is preliminary data.</text>
</comment>
<dbReference type="EMBL" id="PVTR01000012">
    <property type="protein sequence ID" value="PRY85546.1"/>
    <property type="molecule type" value="Genomic_DNA"/>
</dbReference>
<organism evidence="2 3">
    <name type="scientific">Mongoliibacter ruber</name>
    <dbReference type="NCBI Taxonomy" id="1750599"/>
    <lineage>
        <taxon>Bacteria</taxon>
        <taxon>Pseudomonadati</taxon>
        <taxon>Bacteroidota</taxon>
        <taxon>Cytophagia</taxon>
        <taxon>Cytophagales</taxon>
        <taxon>Cyclobacteriaceae</taxon>
        <taxon>Mongoliibacter</taxon>
    </lineage>
</organism>
<dbReference type="OrthoDB" id="2540540at2"/>
<feature type="chain" id="PRO_5015634228" evidence="1">
    <location>
        <begin position="23"/>
        <end position="319"/>
    </location>
</feature>
<name>A0A2T0WFU0_9BACT</name>
<evidence type="ECO:0000313" key="3">
    <source>
        <dbReference type="Proteomes" id="UP000238157"/>
    </source>
</evidence>